<dbReference type="InterPro" id="IPR046335">
    <property type="entry name" value="LacI/GalR-like_sensor"/>
</dbReference>
<keyword evidence="1" id="KW-0805">Transcription regulation</keyword>
<dbReference type="SUPFAM" id="SSF53822">
    <property type="entry name" value="Periplasmic binding protein-like I"/>
    <property type="match status" value="1"/>
</dbReference>
<dbReference type="InterPro" id="IPR000843">
    <property type="entry name" value="HTH_LacI"/>
</dbReference>
<sequence>MSSKRVTITDVAREAGLSIKTVSNVINKGGSMRPETRARVEETIRRLGYRINVSARAMKAGRTGLIGLGLNCFDQPFMPYFADSIIAAARERGYGVITDTYPASGIEGVVEETYRLGADGWIFFVGCTLAGGGTVLRQPYPVVAVGDYDVDDEATGGLVDRVTMPNREAMQALTGRLLDDGCRSIAVFGARLPGGSDVASTAERDRLLANGDGTTIQRVQGYVQAFRERGLEPDWRYLDSPSAWTRAGGSQAVRMLFASGLPMPDAIMCLNDASALGAIVELQRRGLRVPQDVRVTGFDNVPESDFSTPGLTTVDPDVTDYARHAVDMLIERIEGLDAPARTYITDYNVIVRGSALA</sequence>
<dbReference type="Proteomes" id="UP000374630">
    <property type="component" value="Unassembled WGS sequence"/>
</dbReference>
<dbReference type="GO" id="GO:0000976">
    <property type="term" value="F:transcription cis-regulatory region binding"/>
    <property type="evidence" value="ECO:0007669"/>
    <property type="project" value="TreeGrafter"/>
</dbReference>
<dbReference type="Pfam" id="PF13377">
    <property type="entry name" value="Peripla_BP_3"/>
    <property type="match status" value="1"/>
</dbReference>
<name>A0A5J5DWL0_9BIFI</name>
<dbReference type="RefSeq" id="WP_150355021.1">
    <property type="nucleotide sequence ID" value="NZ_RZNZ01000007.1"/>
</dbReference>
<comment type="caution">
    <text evidence="6">The sequence shown here is derived from an EMBL/GenBank/DDBJ whole genome shotgun (WGS) entry which is preliminary data.</text>
</comment>
<protein>
    <submittedName>
        <fullName evidence="6">LacI family transcriptional regulator</fullName>
    </submittedName>
</protein>
<gene>
    <name evidence="6" type="ORF">EM848_11235</name>
    <name evidence="5" type="ORF">EMO90_06560</name>
</gene>
<dbReference type="Gene3D" id="3.40.50.2300">
    <property type="match status" value="2"/>
</dbReference>
<evidence type="ECO:0000259" key="4">
    <source>
        <dbReference type="PROSITE" id="PS50932"/>
    </source>
</evidence>
<accession>A0A5J5DWL0</accession>
<dbReference type="PANTHER" id="PTHR30146:SF109">
    <property type="entry name" value="HTH-TYPE TRANSCRIPTIONAL REGULATOR GALS"/>
    <property type="match status" value="1"/>
</dbReference>
<dbReference type="CDD" id="cd06267">
    <property type="entry name" value="PBP1_LacI_sugar_binding-like"/>
    <property type="match status" value="1"/>
</dbReference>
<reference evidence="7 8" key="1">
    <citation type="journal article" date="2019" name="Syst. Appl. Microbiol.">
        <title>Characterization of Bifidobacterium species in feaces of the Egyptian fruit bat: Description of B. vespertilionis sp. nov. and B. rousetti sp. nov.</title>
        <authorList>
            <person name="Modesto M."/>
            <person name="Satti M."/>
            <person name="Watanabe K."/>
            <person name="Puglisi E."/>
            <person name="Morelli L."/>
            <person name="Huang C.-H."/>
            <person name="Liou J.-S."/>
            <person name="Miyashita M."/>
            <person name="Tamura T."/>
            <person name="Saito S."/>
            <person name="Mori K."/>
            <person name="Huang L."/>
            <person name="Sciavilla P."/>
            <person name="Sandri C."/>
            <person name="Spiezio C."/>
            <person name="Vitali F."/>
            <person name="Cavalieri D."/>
            <person name="Perpetuini G."/>
            <person name="Tofalo R."/>
            <person name="Bonetti A."/>
            <person name="Arita M."/>
            <person name="Mattarelli P."/>
        </authorList>
    </citation>
    <scope>NUCLEOTIDE SEQUENCE [LARGE SCALE GENOMIC DNA]</scope>
    <source>
        <strain evidence="5 8">RST16</strain>
        <strain evidence="6 7">RST8</strain>
    </source>
</reference>
<dbReference type="EMBL" id="RZOA01000032">
    <property type="protein sequence ID" value="KAA8821226.1"/>
    <property type="molecule type" value="Genomic_DNA"/>
</dbReference>
<evidence type="ECO:0000256" key="1">
    <source>
        <dbReference type="ARBA" id="ARBA00023015"/>
    </source>
</evidence>
<dbReference type="Pfam" id="PF00356">
    <property type="entry name" value="LacI"/>
    <property type="match status" value="1"/>
</dbReference>
<evidence type="ECO:0000313" key="5">
    <source>
        <dbReference type="EMBL" id="KAA8820825.1"/>
    </source>
</evidence>
<evidence type="ECO:0000256" key="3">
    <source>
        <dbReference type="ARBA" id="ARBA00023163"/>
    </source>
</evidence>
<evidence type="ECO:0000256" key="2">
    <source>
        <dbReference type="ARBA" id="ARBA00023125"/>
    </source>
</evidence>
<dbReference type="OrthoDB" id="2854648at2"/>
<evidence type="ECO:0000313" key="6">
    <source>
        <dbReference type="EMBL" id="KAA8821226.1"/>
    </source>
</evidence>
<dbReference type="Proteomes" id="UP000345527">
    <property type="component" value="Unassembled WGS sequence"/>
</dbReference>
<keyword evidence="3" id="KW-0804">Transcription</keyword>
<dbReference type="AlphaFoldDB" id="A0A5J5DWL0"/>
<evidence type="ECO:0000313" key="8">
    <source>
        <dbReference type="Proteomes" id="UP000374630"/>
    </source>
</evidence>
<dbReference type="CDD" id="cd01392">
    <property type="entry name" value="HTH_LacI"/>
    <property type="match status" value="1"/>
</dbReference>
<dbReference type="PROSITE" id="PS50932">
    <property type="entry name" value="HTH_LACI_2"/>
    <property type="match status" value="1"/>
</dbReference>
<dbReference type="Gene3D" id="1.10.260.40">
    <property type="entry name" value="lambda repressor-like DNA-binding domains"/>
    <property type="match status" value="1"/>
</dbReference>
<organism evidence="6 7">
    <name type="scientific">Bifidobacterium vespertilionis</name>
    <dbReference type="NCBI Taxonomy" id="2562524"/>
    <lineage>
        <taxon>Bacteria</taxon>
        <taxon>Bacillati</taxon>
        <taxon>Actinomycetota</taxon>
        <taxon>Actinomycetes</taxon>
        <taxon>Bifidobacteriales</taxon>
        <taxon>Bifidobacteriaceae</taxon>
        <taxon>Bifidobacterium</taxon>
    </lineage>
</organism>
<dbReference type="EMBL" id="RZNZ01000007">
    <property type="protein sequence ID" value="KAA8820825.1"/>
    <property type="molecule type" value="Genomic_DNA"/>
</dbReference>
<dbReference type="InterPro" id="IPR028082">
    <property type="entry name" value="Peripla_BP_I"/>
</dbReference>
<dbReference type="SMART" id="SM00354">
    <property type="entry name" value="HTH_LACI"/>
    <property type="match status" value="1"/>
</dbReference>
<dbReference type="InterPro" id="IPR010982">
    <property type="entry name" value="Lambda_DNA-bd_dom_sf"/>
</dbReference>
<evidence type="ECO:0000313" key="7">
    <source>
        <dbReference type="Proteomes" id="UP000345527"/>
    </source>
</evidence>
<dbReference type="SUPFAM" id="SSF47413">
    <property type="entry name" value="lambda repressor-like DNA-binding domains"/>
    <property type="match status" value="1"/>
</dbReference>
<dbReference type="PANTHER" id="PTHR30146">
    <property type="entry name" value="LACI-RELATED TRANSCRIPTIONAL REPRESSOR"/>
    <property type="match status" value="1"/>
</dbReference>
<feature type="domain" description="HTH lacI-type" evidence="4">
    <location>
        <begin position="6"/>
        <end position="60"/>
    </location>
</feature>
<keyword evidence="2" id="KW-0238">DNA-binding</keyword>
<dbReference type="GO" id="GO:0003700">
    <property type="term" value="F:DNA-binding transcription factor activity"/>
    <property type="evidence" value="ECO:0007669"/>
    <property type="project" value="TreeGrafter"/>
</dbReference>
<proteinExistence type="predicted"/>
<keyword evidence="8" id="KW-1185">Reference proteome</keyword>